<dbReference type="Proteomes" id="UP000799770">
    <property type="component" value="Unassembled WGS sequence"/>
</dbReference>
<evidence type="ECO:0000313" key="1">
    <source>
        <dbReference type="EMBL" id="KAF2111706.1"/>
    </source>
</evidence>
<name>A0A6A5YXS4_9PLEO</name>
<evidence type="ECO:0000313" key="2">
    <source>
        <dbReference type="Proteomes" id="UP000799770"/>
    </source>
</evidence>
<dbReference type="EMBL" id="ML977333">
    <property type="protein sequence ID" value="KAF2111706.1"/>
    <property type="molecule type" value="Genomic_DNA"/>
</dbReference>
<reference evidence="1" key="1">
    <citation type="journal article" date="2020" name="Stud. Mycol.">
        <title>101 Dothideomycetes genomes: a test case for predicting lifestyles and emergence of pathogens.</title>
        <authorList>
            <person name="Haridas S."/>
            <person name="Albert R."/>
            <person name="Binder M."/>
            <person name="Bloem J."/>
            <person name="Labutti K."/>
            <person name="Salamov A."/>
            <person name="Andreopoulos B."/>
            <person name="Baker S."/>
            <person name="Barry K."/>
            <person name="Bills G."/>
            <person name="Bluhm B."/>
            <person name="Cannon C."/>
            <person name="Castanera R."/>
            <person name="Culley D."/>
            <person name="Daum C."/>
            <person name="Ezra D."/>
            <person name="Gonzalez J."/>
            <person name="Henrissat B."/>
            <person name="Kuo A."/>
            <person name="Liang C."/>
            <person name="Lipzen A."/>
            <person name="Lutzoni F."/>
            <person name="Magnuson J."/>
            <person name="Mondo S."/>
            <person name="Nolan M."/>
            <person name="Ohm R."/>
            <person name="Pangilinan J."/>
            <person name="Park H.-J."/>
            <person name="Ramirez L."/>
            <person name="Alfaro M."/>
            <person name="Sun H."/>
            <person name="Tritt A."/>
            <person name="Yoshinaga Y."/>
            <person name="Zwiers L.-H."/>
            <person name="Turgeon B."/>
            <person name="Goodwin S."/>
            <person name="Spatafora J."/>
            <person name="Crous P."/>
            <person name="Grigoriev I."/>
        </authorList>
    </citation>
    <scope>NUCLEOTIDE SEQUENCE</scope>
    <source>
        <strain evidence="1">CBS 627.86</strain>
    </source>
</reference>
<sequence length="218" mass="24790">MSSSFLHSSKTPRLYTAIMASNMPHRSPMPIHSIPTPPFDFDPRDPRMMSAPMDSCRRSMDGPDYFGARGMGSFGPRHAGPSFPPPGFEPESMFRNGDQHVDDMVRRTNLMVQFVNCQVSYSARYSQIQPKMCMDGRFPNEFRVPRTVEEMKSMDPSTLDRLLRAYGLPTDLRSLRLTSQDSVSPKTAHQAKLCTLFDFLGAMQISERQRMRRTACLP</sequence>
<proteinExistence type="predicted"/>
<dbReference type="OrthoDB" id="5389823at2759"/>
<accession>A0A6A5YXS4</accession>
<gene>
    <name evidence="1" type="ORF">BDV96DRAFT_175844</name>
</gene>
<organism evidence="1 2">
    <name type="scientific">Lophiotrema nucula</name>
    <dbReference type="NCBI Taxonomy" id="690887"/>
    <lineage>
        <taxon>Eukaryota</taxon>
        <taxon>Fungi</taxon>
        <taxon>Dikarya</taxon>
        <taxon>Ascomycota</taxon>
        <taxon>Pezizomycotina</taxon>
        <taxon>Dothideomycetes</taxon>
        <taxon>Pleosporomycetidae</taxon>
        <taxon>Pleosporales</taxon>
        <taxon>Lophiotremataceae</taxon>
        <taxon>Lophiotrema</taxon>
    </lineage>
</organism>
<keyword evidence="2" id="KW-1185">Reference proteome</keyword>
<dbReference type="AlphaFoldDB" id="A0A6A5YXS4"/>
<protein>
    <submittedName>
        <fullName evidence="1">Uncharacterized protein</fullName>
    </submittedName>
</protein>